<reference evidence="1 2" key="1">
    <citation type="submission" date="2022-07" db="EMBL/GenBank/DDBJ databases">
        <title>Novel species in genus cellulomonas.</title>
        <authorList>
            <person name="Ye L."/>
        </authorList>
    </citation>
    <scope>NUCLEOTIDE SEQUENCE [LARGE SCALE GENOMIC DNA]</scope>
    <source>
        <strain evidence="2">zg-Y338</strain>
    </source>
</reference>
<organism evidence="1 2">
    <name type="scientific">Cellulomonas chengniuliangii</name>
    <dbReference type="NCBI Taxonomy" id="2968084"/>
    <lineage>
        <taxon>Bacteria</taxon>
        <taxon>Bacillati</taxon>
        <taxon>Actinomycetota</taxon>
        <taxon>Actinomycetes</taxon>
        <taxon>Micrococcales</taxon>
        <taxon>Cellulomonadaceae</taxon>
        <taxon>Cellulomonas</taxon>
    </lineage>
</organism>
<dbReference type="InterPro" id="IPR032344">
    <property type="entry name" value="DUF4862"/>
</dbReference>
<dbReference type="Gene3D" id="3.20.20.150">
    <property type="entry name" value="Divalent-metal-dependent TIM barrel enzymes"/>
    <property type="match status" value="1"/>
</dbReference>
<evidence type="ECO:0000313" key="2">
    <source>
        <dbReference type="Proteomes" id="UP001316189"/>
    </source>
</evidence>
<name>A0ABY5L1F2_9CELL</name>
<dbReference type="EMBL" id="CP101988">
    <property type="protein sequence ID" value="UUI75753.1"/>
    <property type="molecule type" value="Genomic_DNA"/>
</dbReference>
<protein>
    <submittedName>
        <fullName evidence="1">DUF4862 family protein</fullName>
    </submittedName>
</protein>
<gene>
    <name evidence="1" type="ORF">NP064_02195</name>
</gene>
<dbReference type="Pfam" id="PF16154">
    <property type="entry name" value="DUF4862"/>
    <property type="match status" value="1"/>
</dbReference>
<accession>A0ABY5L1F2</accession>
<proteinExistence type="predicted"/>
<evidence type="ECO:0000313" key="1">
    <source>
        <dbReference type="EMBL" id="UUI75753.1"/>
    </source>
</evidence>
<dbReference type="Proteomes" id="UP001316189">
    <property type="component" value="Chromosome"/>
</dbReference>
<sequence length="334" mass="34537">MTPHPLTGVLLGAYAMAPAEPEHARRFYAGVAELGVDGLELPLRADMPVDEQAAWEATHLDPSWDLLVTCIPTVMGRLKDLPGYGLSSTDEAARARALDDVAQARDLALRLADQHGRRRVVGIQVHSAPGPDAGSREALTRSLAEIASWDLAGAELLVEHCDARVPGQAAAKGFWSLEDEIAAVRAVADADAPIGLSLNWGRSAIEGRSAQTPVEHARAAREAGLLRAVVLSGASDVDTAWGPAWGDAHIAPRGGHDALAASAASLLGVEQAAATLAAGEPEIVAVKISVRPADADVATRLAVARAALEQVAEARARVARDPGAAITPAAGASM</sequence>
<dbReference type="SUPFAM" id="SSF51658">
    <property type="entry name" value="Xylose isomerase-like"/>
    <property type="match status" value="1"/>
</dbReference>
<dbReference type="RefSeq" id="WP_227568147.1">
    <property type="nucleotide sequence ID" value="NZ_CP101988.1"/>
</dbReference>
<dbReference type="InterPro" id="IPR036237">
    <property type="entry name" value="Xyl_isomerase-like_sf"/>
</dbReference>
<keyword evidence="2" id="KW-1185">Reference proteome</keyword>